<dbReference type="Proteomes" id="UP000201465">
    <property type="component" value="Segment"/>
</dbReference>
<dbReference type="RefSeq" id="YP_009329159.1">
    <property type="nucleotide sequence ID" value="NC_032108.1"/>
</dbReference>
<organism evidence="1 2">
    <name type="scientific">Cedratvirus A11</name>
    <dbReference type="NCBI Taxonomy" id="1903266"/>
    <lineage>
        <taxon>Viruses</taxon>
        <taxon>Pithoviruses</taxon>
        <taxon>Orthocedratvirinae</taxon>
        <taxon>Alphacedratvirus</taxon>
        <taxon>Alphacedratvirus aljazairmassiliense</taxon>
    </lineage>
</organism>
<protein>
    <submittedName>
        <fullName evidence="1">Uncharacterized protein</fullName>
    </submittedName>
</protein>
<dbReference type="GeneID" id="30523173"/>
<gene>
    <name evidence="1" type="ORF">BQ3484_219</name>
</gene>
<accession>A0A1M7XUG2</accession>
<reference evidence="1 2" key="1">
    <citation type="submission" date="2016-11" db="EMBL/GenBank/DDBJ databases">
        <authorList>
            <consortium name="Urmite Genomes"/>
        </authorList>
    </citation>
    <scope>NUCLEOTIDE SEQUENCE [LARGE SCALE GENOMIC DNA]</scope>
    <source>
        <strain evidence="1 2">A11</strain>
    </source>
</reference>
<keyword evidence="2" id="KW-1185">Reference proteome</keyword>
<name>A0A1M7XUG2_9VIRU</name>
<evidence type="ECO:0000313" key="1">
    <source>
        <dbReference type="EMBL" id="SHO33287.1"/>
    </source>
</evidence>
<dbReference type="KEGG" id="vg:30523173"/>
<evidence type="ECO:0000313" key="2">
    <source>
        <dbReference type="Proteomes" id="UP000201465"/>
    </source>
</evidence>
<dbReference type="EMBL" id="LT671577">
    <property type="protein sequence ID" value="SHO33287.1"/>
    <property type="molecule type" value="Genomic_DNA"/>
</dbReference>
<sequence>MQEIRDAFKEIGLSDEITKIIFRHKNAFNKICSSSTPYKRVGKLIEEDVFSYIKKGHSVNNAGLGLAGYMRNLGYDLQDIYLAHKIASQGLTTHYYSLEAENASQFLLQHQEILSTACKSFSTSSFRTTRLFLVFLAEISRICLPEYVMHCLKLRKRSDVLHLPPLIQILIKAVCIEE</sequence>
<proteinExistence type="predicted"/>